<accession>A0A2N3IMM1</accession>
<dbReference type="Gene3D" id="3.40.630.30">
    <property type="match status" value="1"/>
</dbReference>
<protein>
    <submittedName>
        <fullName evidence="2">GCN5 family acetyltransferase</fullName>
    </submittedName>
</protein>
<proteinExistence type="predicted"/>
<evidence type="ECO:0000313" key="2">
    <source>
        <dbReference type="EMBL" id="PKQ72018.1"/>
    </source>
</evidence>
<gene>
    <name evidence="2" type="ORF">AOX56_06665</name>
</gene>
<dbReference type="RefSeq" id="WP_101320641.1">
    <property type="nucleotide sequence ID" value="NZ_CAWNSS010000078.1"/>
</dbReference>
<dbReference type="Proteomes" id="UP000233526">
    <property type="component" value="Unassembled WGS sequence"/>
</dbReference>
<dbReference type="SUPFAM" id="SSF55729">
    <property type="entry name" value="Acyl-CoA N-acyltransferases (Nat)"/>
    <property type="match status" value="1"/>
</dbReference>
<reference evidence="2 3" key="1">
    <citation type="journal article" date="2017" name="Front. Microbiol.">
        <title>Strong Genomic and Phenotypic Heterogeneity in the Aeromonas sobria Species Complex.</title>
        <authorList>
            <person name="Gauthier J."/>
            <person name="Vincent A.T."/>
            <person name="Charette S.J."/>
            <person name="Derome N."/>
        </authorList>
    </citation>
    <scope>NUCLEOTIDE SEQUENCE [LARGE SCALE GENOMIC DNA]</scope>
    <source>
        <strain evidence="2 3">JF2635</strain>
    </source>
</reference>
<dbReference type="PROSITE" id="PS51186">
    <property type="entry name" value="GNAT"/>
    <property type="match status" value="1"/>
</dbReference>
<dbReference type="Pfam" id="PF00583">
    <property type="entry name" value="Acetyltransf_1"/>
    <property type="match status" value="1"/>
</dbReference>
<evidence type="ECO:0000313" key="3">
    <source>
        <dbReference type="Proteomes" id="UP000233526"/>
    </source>
</evidence>
<dbReference type="CDD" id="cd04301">
    <property type="entry name" value="NAT_SF"/>
    <property type="match status" value="1"/>
</dbReference>
<comment type="caution">
    <text evidence="2">The sequence shown here is derived from an EMBL/GenBank/DDBJ whole genome shotgun (WGS) entry which is preliminary data.</text>
</comment>
<dbReference type="EMBL" id="LJZX01000078">
    <property type="protein sequence ID" value="PKQ72018.1"/>
    <property type="molecule type" value="Genomic_DNA"/>
</dbReference>
<evidence type="ECO:0000259" key="1">
    <source>
        <dbReference type="PROSITE" id="PS51186"/>
    </source>
</evidence>
<dbReference type="InterPro" id="IPR016181">
    <property type="entry name" value="Acyl_CoA_acyltransferase"/>
</dbReference>
<keyword evidence="2" id="KW-0808">Transferase</keyword>
<dbReference type="GO" id="GO:0016747">
    <property type="term" value="F:acyltransferase activity, transferring groups other than amino-acyl groups"/>
    <property type="evidence" value="ECO:0007669"/>
    <property type="project" value="InterPro"/>
</dbReference>
<dbReference type="AlphaFoldDB" id="A0A2N3IMM1"/>
<dbReference type="InterPro" id="IPR000182">
    <property type="entry name" value="GNAT_dom"/>
</dbReference>
<feature type="domain" description="N-acetyltransferase" evidence="1">
    <location>
        <begin position="1"/>
        <end position="136"/>
    </location>
</feature>
<name>A0A2N3IMM1_AERSO</name>
<organism evidence="2 3">
    <name type="scientific">Aeromonas sobria</name>
    <dbReference type="NCBI Taxonomy" id="646"/>
    <lineage>
        <taxon>Bacteria</taxon>
        <taxon>Pseudomonadati</taxon>
        <taxon>Pseudomonadota</taxon>
        <taxon>Gammaproteobacteria</taxon>
        <taxon>Aeromonadales</taxon>
        <taxon>Aeromonadaceae</taxon>
        <taxon>Aeromonas</taxon>
    </lineage>
</organism>
<sequence>MQLTSPQPPQDDEIEALRIGLSGFNKDHAGTHLRERIASFIKDKEGKVHGGIIADIKWGWLHVDWLWIDESIRRDGWGGRLLGAMEQYAQSKGITNYHLETTSFQALPFYQKQGYEVFGQLPDMPPGHVSYFLKKQGICNE</sequence>